<proteinExistence type="predicted"/>
<evidence type="ECO:0000313" key="7">
    <source>
        <dbReference type="EMBL" id="KDR78896.1"/>
    </source>
</evidence>
<feature type="transmembrane region" description="Helical" evidence="6">
    <location>
        <begin position="20"/>
        <end position="47"/>
    </location>
</feature>
<feature type="transmembrane region" description="Helical" evidence="6">
    <location>
        <begin position="257"/>
        <end position="283"/>
    </location>
</feature>
<evidence type="ECO:0000256" key="5">
    <source>
        <dbReference type="SAM" id="MobiDB-lite"/>
    </source>
</evidence>
<feature type="region of interest" description="Disordered" evidence="5">
    <location>
        <begin position="448"/>
        <end position="471"/>
    </location>
</feature>
<dbReference type="AlphaFoldDB" id="A0A067T6Z4"/>
<feature type="compositionally biased region" description="Polar residues" evidence="5">
    <location>
        <begin position="490"/>
        <end position="499"/>
    </location>
</feature>
<keyword evidence="3 6" id="KW-1133">Transmembrane helix</keyword>
<dbReference type="EMBL" id="KL142374">
    <property type="protein sequence ID" value="KDR78896.1"/>
    <property type="molecule type" value="Genomic_DNA"/>
</dbReference>
<reference evidence="8" key="1">
    <citation type="journal article" date="2014" name="Proc. Natl. Acad. Sci. U.S.A.">
        <title>Extensive sampling of basidiomycete genomes demonstrates inadequacy of the white-rot/brown-rot paradigm for wood decay fungi.</title>
        <authorList>
            <person name="Riley R."/>
            <person name="Salamov A.A."/>
            <person name="Brown D.W."/>
            <person name="Nagy L.G."/>
            <person name="Floudas D."/>
            <person name="Held B.W."/>
            <person name="Levasseur A."/>
            <person name="Lombard V."/>
            <person name="Morin E."/>
            <person name="Otillar R."/>
            <person name="Lindquist E.A."/>
            <person name="Sun H."/>
            <person name="LaButti K.M."/>
            <person name="Schmutz J."/>
            <person name="Jabbour D."/>
            <person name="Luo H."/>
            <person name="Baker S.E."/>
            <person name="Pisabarro A.G."/>
            <person name="Walton J.D."/>
            <person name="Blanchette R.A."/>
            <person name="Henrissat B."/>
            <person name="Martin F."/>
            <person name="Cullen D."/>
            <person name="Hibbett D.S."/>
            <person name="Grigoriev I.V."/>
        </authorList>
    </citation>
    <scope>NUCLEOTIDE SEQUENCE [LARGE SCALE GENOMIC DNA]</scope>
    <source>
        <strain evidence="8">CBS 339.88</strain>
    </source>
</reference>
<dbReference type="PANTHER" id="PTHR23112:SF37">
    <property type="entry name" value="G PROTEIN-COUPLED RECEPTOR GPR1"/>
    <property type="match status" value="1"/>
</dbReference>
<dbReference type="Proteomes" id="UP000027222">
    <property type="component" value="Unassembled WGS sequence"/>
</dbReference>
<dbReference type="STRING" id="685588.A0A067T6Z4"/>
<dbReference type="OrthoDB" id="100006at2759"/>
<feature type="transmembrane region" description="Helical" evidence="6">
    <location>
        <begin position="190"/>
        <end position="215"/>
    </location>
</feature>
<feature type="transmembrane region" description="Helical" evidence="6">
    <location>
        <begin position="67"/>
        <end position="89"/>
    </location>
</feature>
<evidence type="ECO:0000256" key="6">
    <source>
        <dbReference type="SAM" id="Phobius"/>
    </source>
</evidence>
<protein>
    <recommendedName>
        <fullName evidence="9">G-protein coupled receptors family 1 profile domain-containing protein</fullName>
    </recommendedName>
</protein>
<dbReference type="HOGENOM" id="CLU_025893_0_0_1"/>
<feature type="compositionally biased region" description="Polar residues" evidence="5">
    <location>
        <begin position="595"/>
        <end position="607"/>
    </location>
</feature>
<keyword evidence="2 6" id="KW-0812">Transmembrane</keyword>
<feature type="compositionally biased region" description="Low complexity" evidence="5">
    <location>
        <begin position="566"/>
        <end position="579"/>
    </location>
</feature>
<keyword evidence="4 6" id="KW-0472">Membrane</keyword>
<dbReference type="PANTHER" id="PTHR23112">
    <property type="entry name" value="G PROTEIN-COUPLED RECEPTOR 157-RELATED"/>
    <property type="match status" value="1"/>
</dbReference>
<dbReference type="Gene3D" id="1.20.1070.10">
    <property type="entry name" value="Rhodopsin 7-helix transmembrane proteins"/>
    <property type="match status" value="1"/>
</dbReference>
<dbReference type="GO" id="GO:0004930">
    <property type="term" value="F:G protein-coupled receptor activity"/>
    <property type="evidence" value="ECO:0007669"/>
    <property type="project" value="TreeGrafter"/>
</dbReference>
<feature type="region of interest" description="Disordered" evidence="5">
    <location>
        <begin position="490"/>
        <end position="607"/>
    </location>
</feature>
<feature type="transmembrane region" description="Helical" evidence="6">
    <location>
        <begin position="141"/>
        <end position="164"/>
    </location>
</feature>
<evidence type="ECO:0008006" key="9">
    <source>
        <dbReference type="Google" id="ProtNLM"/>
    </source>
</evidence>
<evidence type="ECO:0000256" key="3">
    <source>
        <dbReference type="ARBA" id="ARBA00022989"/>
    </source>
</evidence>
<feature type="transmembrane region" description="Helical" evidence="6">
    <location>
        <begin position="109"/>
        <end position="129"/>
    </location>
</feature>
<dbReference type="GO" id="GO:0005886">
    <property type="term" value="C:plasma membrane"/>
    <property type="evidence" value="ECO:0007669"/>
    <property type="project" value="TreeGrafter"/>
</dbReference>
<evidence type="ECO:0000256" key="4">
    <source>
        <dbReference type="ARBA" id="ARBA00023136"/>
    </source>
</evidence>
<evidence type="ECO:0000256" key="2">
    <source>
        <dbReference type="ARBA" id="ARBA00022692"/>
    </source>
</evidence>
<accession>A0A067T6Z4</accession>
<organism evidence="7 8">
    <name type="scientific">Galerina marginata (strain CBS 339.88)</name>
    <dbReference type="NCBI Taxonomy" id="685588"/>
    <lineage>
        <taxon>Eukaryota</taxon>
        <taxon>Fungi</taxon>
        <taxon>Dikarya</taxon>
        <taxon>Basidiomycota</taxon>
        <taxon>Agaricomycotina</taxon>
        <taxon>Agaricomycetes</taxon>
        <taxon>Agaricomycetidae</taxon>
        <taxon>Agaricales</taxon>
        <taxon>Agaricineae</taxon>
        <taxon>Strophariaceae</taxon>
        <taxon>Galerina</taxon>
    </lineage>
</organism>
<dbReference type="SUPFAM" id="SSF81321">
    <property type="entry name" value="Family A G protein-coupled receptor-like"/>
    <property type="match status" value="1"/>
</dbReference>
<evidence type="ECO:0000313" key="8">
    <source>
        <dbReference type="Proteomes" id="UP000027222"/>
    </source>
</evidence>
<dbReference type="CDD" id="cd00637">
    <property type="entry name" value="7tm_classA_rhodopsin-like"/>
    <property type="match status" value="1"/>
</dbReference>
<dbReference type="GO" id="GO:0007189">
    <property type="term" value="P:adenylate cyclase-activating G protein-coupled receptor signaling pathway"/>
    <property type="evidence" value="ECO:0007669"/>
    <property type="project" value="TreeGrafter"/>
</dbReference>
<feature type="transmembrane region" description="Helical" evidence="6">
    <location>
        <begin position="289"/>
        <end position="310"/>
    </location>
</feature>
<keyword evidence="8" id="KW-1185">Reference proteome</keyword>
<gene>
    <name evidence="7" type="ORF">GALMADRAFT_1365568</name>
</gene>
<evidence type="ECO:0000256" key="1">
    <source>
        <dbReference type="ARBA" id="ARBA00004141"/>
    </source>
</evidence>
<comment type="subcellular location">
    <subcellularLocation>
        <location evidence="1">Membrane</location>
        <topology evidence="1">Multi-pass membrane protein</topology>
    </subcellularLocation>
</comment>
<name>A0A067T6Z4_GALM3</name>
<sequence length="607" mass="67118">MSRAMSELAFSPIPSSQIGGAITVNVFSLLSTIALVSVIIRVTWLGIQRCRKSQIEVRECVFFNTQLGRYAACLIIAMVFNAIAGILGLRWVVNNGITEGWVCRTQATIMQVGNFATGYFTTAIAVHTFNSLVLKMKQSVIICRTTITVGWVSSFLIALIPFMLHMPEGHVYGANGLSCSVRQTFPKLQFVFHLLPILLASFFGAILYSLIFLALRGTLKFKSGIKITLNPHERWHDSEGLGENYHRFIARVARSMLWYPVAYVAFLIPYAVTRLFMISGFLVPFEAVVFAYVCYFSLSFVDVLVLYNTFRVLGPAFDARSAASTRRLESFGTTGNLEKYAFSPVTGSPADMAEKIEHYRTQSLGSPRPSINSFSTSSGRSTQQLLPLYLGRGAAEYRNSGQSNPSMIGRSITPSSTYSQWEIATPPQAVAPITRSPTRNIATHIRNDSLSSRGLPAPPRRTRSPTMTQPMPEIQLSNQFGDEYGAEQWMSRQRSTQTFGHPDSPQAKSPSLFSEEATGSEWSSRIHRDSPPHSYGQPLLSAVVSSFPAHVHPRSPPQSATHHRSNSAYSSSPSPISPLSDRHRPSHLARGSSPDLRSQRNMSSRNS</sequence>